<keyword evidence="2" id="KW-0812">Transmembrane</keyword>
<evidence type="ECO:0000313" key="3">
    <source>
        <dbReference type="EMBL" id="APX12553.1"/>
    </source>
</evidence>
<organism evidence="3 4">
    <name type="scientific">Tateyamaria omphalii</name>
    <dbReference type="NCBI Taxonomy" id="299262"/>
    <lineage>
        <taxon>Bacteria</taxon>
        <taxon>Pseudomonadati</taxon>
        <taxon>Pseudomonadota</taxon>
        <taxon>Alphaproteobacteria</taxon>
        <taxon>Rhodobacterales</taxon>
        <taxon>Roseobacteraceae</taxon>
        <taxon>Tateyamaria</taxon>
    </lineage>
</organism>
<dbReference type="Proteomes" id="UP000186336">
    <property type="component" value="Chromosome"/>
</dbReference>
<dbReference type="EMBL" id="CP019312">
    <property type="protein sequence ID" value="APX12553.1"/>
    <property type="molecule type" value="Genomic_DNA"/>
</dbReference>
<dbReference type="KEGG" id="tom:BWR18_13340"/>
<evidence type="ECO:0000256" key="2">
    <source>
        <dbReference type="SAM" id="Phobius"/>
    </source>
</evidence>
<keyword evidence="2" id="KW-1133">Transmembrane helix</keyword>
<feature type="region of interest" description="Disordered" evidence="1">
    <location>
        <begin position="1"/>
        <end position="33"/>
    </location>
</feature>
<evidence type="ECO:0000313" key="4">
    <source>
        <dbReference type="Proteomes" id="UP000186336"/>
    </source>
</evidence>
<gene>
    <name evidence="3" type="ORF">BWR18_13340</name>
</gene>
<proteinExistence type="predicted"/>
<name>A0A1P8MX20_9RHOB</name>
<sequence length="266" mass="29656">MSSEDQDITNTNAVAEETATGVPTTASVPDNREGSTGLRDRFFKVITKPWSMAVGVIFSGFLIAAGFTEDAVSVYLKNWYFSARQQLVLPVVEKYVKTQISDADSELSKAIVSTLERRLSQNIGAVVAGSTILSNDASRHTIPLYLRPGHAVDLALDVKGLEAEQEIQIIYKHPHCVLNSISRLREDDDYHVQIDLSNNCVHQKDGIVRRLGTEVDNYFPVQVILTISEEAAKKRELDTLSDADVYIEYLAFVSPPFRNVLREVRQ</sequence>
<keyword evidence="2" id="KW-0472">Membrane</keyword>
<keyword evidence="4" id="KW-1185">Reference proteome</keyword>
<feature type="transmembrane region" description="Helical" evidence="2">
    <location>
        <begin position="49"/>
        <end position="67"/>
    </location>
</feature>
<protein>
    <submittedName>
        <fullName evidence="3">Uncharacterized protein</fullName>
    </submittedName>
</protein>
<accession>A0A1P8MX20</accession>
<dbReference type="AlphaFoldDB" id="A0A1P8MX20"/>
<feature type="compositionally biased region" description="Low complexity" evidence="1">
    <location>
        <begin position="9"/>
        <end position="20"/>
    </location>
</feature>
<reference evidence="3 4" key="1">
    <citation type="submission" date="2017-01" db="EMBL/GenBank/DDBJ databases">
        <title>Complete genome of Tateyamaria omphalii DOK1-4 isolated from seawater in Dokdo.</title>
        <authorList>
            <person name="Kim J.H."/>
            <person name="Chi W.-J."/>
        </authorList>
    </citation>
    <scope>NUCLEOTIDE SEQUENCE [LARGE SCALE GENOMIC DNA]</scope>
    <source>
        <strain evidence="3 4">DOK1-4</strain>
    </source>
</reference>
<evidence type="ECO:0000256" key="1">
    <source>
        <dbReference type="SAM" id="MobiDB-lite"/>
    </source>
</evidence>